<proteinExistence type="predicted"/>
<dbReference type="AlphaFoldDB" id="A0A426ZKI8"/>
<gene>
    <name evidence="2" type="ORF">B296_00013167</name>
</gene>
<organism evidence="2 3">
    <name type="scientific">Ensete ventricosum</name>
    <name type="common">Abyssinian banana</name>
    <name type="synonym">Musa ensete</name>
    <dbReference type="NCBI Taxonomy" id="4639"/>
    <lineage>
        <taxon>Eukaryota</taxon>
        <taxon>Viridiplantae</taxon>
        <taxon>Streptophyta</taxon>
        <taxon>Embryophyta</taxon>
        <taxon>Tracheophyta</taxon>
        <taxon>Spermatophyta</taxon>
        <taxon>Magnoliopsida</taxon>
        <taxon>Liliopsida</taxon>
        <taxon>Zingiberales</taxon>
        <taxon>Musaceae</taxon>
        <taxon>Ensete</taxon>
    </lineage>
</organism>
<evidence type="ECO:0000256" key="1">
    <source>
        <dbReference type="SAM" id="MobiDB-lite"/>
    </source>
</evidence>
<feature type="non-terminal residue" evidence="2">
    <location>
        <position position="1"/>
    </location>
</feature>
<feature type="region of interest" description="Disordered" evidence="1">
    <location>
        <begin position="1"/>
        <end position="34"/>
    </location>
</feature>
<reference evidence="2 3" key="1">
    <citation type="journal article" date="2014" name="Agronomy (Basel)">
        <title>A Draft Genome Sequence for Ensete ventricosum, the Drought-Tolerant Tree Against Hunger.</title>
        <authorList>
            <person name="Harrison J."/>
            <person name="Moore K.A."/>
            <person name="Paszkiewicz K."/>
            <person name="Jones T."/>
            <person name="Grant M."/>
            <person name="Ambacheew D."/>
            <person name="Muzemil S."/>
            <person name="Studholme D.J."/>
        </authorList>
    </citation>
    <scope>NUCLEOTIDE SEQUENCE [LARGE SCALE GENOMIC DNA]</scope>
</reference>
<evidence type="ECO:0000313" key="3">
    <source>
        <dbReference type="Proteomes" id="UP000287651"/>
    </source>
</evidence>
<name>A0A426ZKI8_ENSVE</name>
<sequence length="126" mass="14368">DPPKTRSEPPSIVPEKSIAPYLEEEHTPWEPDTLSLDSTDWLRVQLRCVNKRLDEVQKEVTKSKEEAGENSKHRSPFAPEIQDKLIPTSFRLPALESYDGSLDPTKHVTTFRAQMALYDSSDVLMC</sequence>
<dbReference type="EMBL" id="AMZH03006187">
    <property type="protein sequence ID" value="RRT64455.1"/>
    <property type="molecule type" value="Genomic_DNA"/>
</dbReference>
<accession>A0A426ZKI8</accession>
<comment type="caution">
    <text evidence="2">The sequence shown here is derived from an EMBL/GenBank/DDBJ whole genome shotgun (WGS) entry which is preliminary data.</text>
</comment>
<feature type="region of interest" description="Disordered" evidence="1">
    <location>
        <begin position="59"/>
        <end position="80"/>
    </location>
</feature>
<protein>
    <submittedName>
        <fullName evidence="2">Uncharacterized protein</fullName>
    </submittedName>
</protein>
<feature type="compositionally biased region" description="Basic and acidic residues" evidence="1">
    <location>
        <begin position="59"/>
        <end position="72"/>
    </location>
</feature>
<evidence type="ECO:0000313" key="2">
    <source>
        <dbReference type="EMBL" id="RRT64455.1"/>
    </source>
</evidence>
<dbReference type="Proteomes" id="UP000287651">
    <property type="component" value="Unassembled WGS sequence"/>
</dbReference>